<sequence length="232" mass="26534">MSEYETFAKQLAHHNQSHILQFWNELTEEEKAILCSDIKEVNVAEVCSYFKRAVETLNEDQSKLDDRMEPIPPELYGGVSRSSAKDLKSYHDEGLQQISEGTVGILLMAGGQGTRLGVCYPKGMYDVGLPSHKTLFQLQAERIKRLEDMAYEKTGKRSSITWYIMTSEATMESTEKFFEKHNYFGLQKSNIIMFEQGLLPCFTFDGKIIMDQKWKISRAPDGNGGMEEFIEL</sequence>
<accession>A0AAD8AHV8</accession>
<dbReference type="InterPro" id="IPR039741">
    <property type="entry name" value="UDP-sugar_pyrophosphorylase"/>
</dbReference>
<reference evidence="7" key="2">
    <citation type="submission" date="2023-05" db="EMBL/GenBank/DDBJ databases">
        <authorList>
            <person name="Fouks B."/>
        </authorList>
    </citation>
    <scope>NUCLEOTIDE SEQUENCE</scope>
    <source>
        <strain evidence="7">Stay&amp;Tobe</strain>
        <tissue evidence="7">Testes</tissue>
    </source>
</reference>
<evidence type="ECO:0000313" key="7">
    <source>
        <dbReference type="EMBL" id="KAJ9599478.1"/>
    </source>
</evidence>
<reference evidence="7" key="1">
    <citation type="journal article" date="2023" name="IScience">
        <title>Live-bearing cockroach genome reveals convergent evolutionary mechanisms linked to viviparity in insects and beyond.</title>
        <authorList>
            <person name="Fouks B."/>
            <person name="Harrison M.C."/>
            <person name="Mikhailova A.A."/>
            <person name="Marchal E."/>
            <person name="English S."/>
            <person name="Carruthers M."/>
            <person name="Jennings E.C."/>
            <person name="Chiamaka E.L."/>
            <person name="Frigard R.A."/>
            <person name="Pippel M."/>
            <person name="Attardo G.M."/>
            <person name="Benoit J.B."/>
            <person name="Bornberg-Bauer E."/>
            <person name="Tobe S.S."/>
        </authorList>
    </citation>
    <scope>NUCLEOTIDE SEQUENCE</scope>
    <source>
        <strain evidence="7">Stay&amp;Tobe</strain>
    </source>
</reference>
<comment type="similarity">
    <text evidence="2">Belongs to the UDPGP type 1 family.</text>
</comment>
<evidence type="ECO:0000256" key="2">
    <source>
        <dbReference type="ARBA" id="ARBA00010401"/>
    </source>
</evidence>
<keyword evidence="8" id="KW-1185">Reference proteome</keyword>
<keyword evidence="4" id="KW-0808">Transferase</keyword>
<comment type="caution">
    <text evidence="7">The sequence shown here is derived from an EMBL/GenBank/DDBJ whole genome shotgun (WGS) entry which is preliminary data.</text>
</comment>
<protein>
    <recommendedName>
        <fullName evidence="3">UDP-N-acetylglucosamine diphosphorylase</fullName>
        <ecNumber evidence="3">2.7.7.23</ecNumber>
    </recommendedName>
</protein>
<dbReference type="Pfam" id="PF01704">
    <property type="entry name" value="UDPGP"/>
    <property type="match status" value="1"/>
</dbReference>
<comment type="catalytic activity">
    <reaction evidence="6">
        <text>N-acetyl-alpha-D-glucosamine 1-phosphate + UTP + H(+) = UDP-N-acetyl-alpha-D-glucosamine + diphosphate</text>
        <dbReference type="Rhea" id="RHEA:13509"/>
        <dbReference type="ChEBI" id="CHEBI:15378"/>
        <dbReference type="ChEBI" id="CHEBI:33019"/>
        <dbReference type="ChEBI" id="CHEBI:46398"/>
        <dbReference type="ChEBI" id="CHEBI:57705"/>
        <dbReference type="ChEBI" id="CHEBI:57776"/>
        <dbReference type="EC" id="2.7.7.23"/>
    </reaction>
</comment>
<name>A0AAD8AHV8_DIPPU</name>
<proteinExistence type="inferred from homology"/>
<dbReference type="InterPro" id="IPR029044">
    <property type="entry name" value="Nucleotide-diphossugar_trans"/>
</dbReference>
<gene>
    <name evidence="7" type="ORF">L9F63_010048</name>
</gene>
<dbReference type="Gene3D" id="3.90.550.10">
    <property type="entry name" value="Spore Coat Polysaccharide Biosynthesis Protein SpsA, Chain A"/>
    <property type="match status" value="1"/>
</dbReference>
<evidence type="ECO:0000256" key="5">
    <source>
        <dbReference type="ARBA" id="ARBA00022695"/>
    </source>
</evidence>
<comment type="pathway">
    <text evidence="1">Nucleotide-sugar biosynthesis; UDP-N-acetyl-alpha-D-glucosamine biosynthesis; UDP-N-acetyl-alpha-D-glucosamine from N-acetyl-alpha-D-glucosamine 1-phosphate: step 1/1.</text>
</comment>
<dbReference type="Proteomes" id="UP001233999">
    <property type="component" value="Unassembled WGS sequence"/>
</dbReference>
<evidence type="ECO:0000256" key="1">
    <source>
        <dbReference type="ARBA" id="ARBA00005208"/>
    </source>
</evidence>
<evidence type="ECO:0000256" key="6">
    <source>
        <dbReference type="ARBA" id="ARBA00048493"/>
    </source>
</evidence>
<dbReference type="EC" id="2.7.7.23" evidence="3"/>
<dbReference type="AlphaFoldDB" id="A0AAD8AHV8"/>
<evidence type="ECO:0000313" key="8">
    <source>
        <dbReference type="Proteomes" id="UP001233999"/>
    </source>
</evidence>
<dbReference type="PANTHER" id="PTHR11952:SF2">
    <property type="entry name" value="LD24639P"/>
    <property type="match status" value="1"/>
</dbReference>
<dbReference type="EMBL" id="JASPKZ010000805">
    <property type="protein sequence ID" value="KAJ9599478.1"/>
    <property type="molecule type" value="Genomic_DNA"/>
</dbReference>
<dbReference type="PANTHER" id="PTHR11952">
    <property type="entry name" value="UDP- GLUCOSE PYROPHOSPHORYLASE"/>
    <property type="match status" value="1"/>
</dbReference>
<dbReference type="SUPFAM" id="SSF53448">
    <property type="entry name" value="Nucleotide-diphospho-sugar transferases"/>
    <property type="match status" value="1"/>
</dbReference>
<dbReference type="GO" id="GO:0006048">
    <property type="term" value="P:UDP-N-acetylglucosamine biosynthetic process"/>
    <property type="evidence" value="ECO:0007669"/>
    <property type="project" value="TreeGrafter"/>
</dbReference>
<evidence type="ECO:0000256" key="3">
    <source>
        <dbReference type="ARBA" id="ARBA00012457"/>
    </source>
</evidence>
<organism evidence="7 8">
    <name type="scientific">Diploptera punctata</name>
    <name type="common">Pacific beetle cockroach</name>
    <dbReference type="NCBI Taxonomy" id="6984"/>
    <lineage>
        <taxon>Eukaryota</taxon>
        <taxon>Metazoa</taxon>
        <taxon>Ecdysozoa</taxon>
        <taxon>Arthropoda</taxon>
        <taxon>Hexapoda</taxon>
        <taxon>Insecta</taxon>
        <taxon>Pterygota</taxon>
        <taxon>Neoptera</taxon>
        <taxon>Polyneoptera</taxon>
        <taxon>Dictyoptera</taxon>
        <taxon>Blattodea</taxon>
        <taxon>Blaberoidea</taxon>
        <taxon>Blaberidae</taxon>
        <taxon>Diplopterinae</taxon>
        <taxon>Diploptera</taxon>
    </lineage>
</organism>
<keyword evidence="5" id="KW-0548">Nucleotidyltransferase</keyword>
<dbReference type="InterPro" id="IPR002618">
    <property type="entry name" value="UDPGP_fam"/>
</dbReference>
<dbReference type="GO" id="GO:0003977">
    <property type="term" value="F:UDP-N-acetylglucosamine diphosphorylase activity"/>
    <property type="evidence" value="ECO:0007669"/>
    <property type="project" value="UniProtKB-EC"/>
</dbReference>
<evidence type="ECO:0000256" key="4">
    <source>
        <dbReference type="ARBA" id="ARBA00022679"/>
    </source>
</evidence>